<dbReference type="AlphaFoldDB" id="A0A6M3JIG8"/>
<dbReference type="EMBL" id="MT143539">
    <property type="protein sequence ID" value="QJA97951.1"/>
    <property type="molecule type" value="Genomic_DNA"/>
</dbReference>
<dbReference type="EMBL" id="MT141655">
    <property type="protein sequence ID" value="QJA68851.1"/>
    <property type="molecule type" value="Genomic_DNA"/>
</dbReference>
<sequence>MKVHTFQYNGDYGDEIIFREARKNSTHIDDRDYTYIGTFDIPVGFLLKLYNSNPEDGEWKCGYIE</sequence>
<reference evidence="1" key="1">
    <citation type="submission" date="2020-03" db="EMBL/GenBank/DDBJ databases">
        <title>The deep terrestrial virosphere.</title>
        <authorList>
            <person name="Holmfeldt K."/>
            <person name="Nilsson E."/>
            <person name="Simone D."/>
            <person name="Lopez-Fernandez M."/>
            <person name="Wu X."/>
            <person name="de Brujin I."/>
            <person name="Lundin D."/>
            <person name="Andersson A."/>
            <person name="Bertilsson S."/>
            <person name="Dopson M."/>
        </authorList>
    </citation>
    <scope>NUCLEOTIDE SEQUENCE</scope>
    <source>
        <strain evidence="1">MM415A05590</strain>
        <strain evidence="2">MM415B05825</strain>
    </source>
</reference>
<accession>A0A6M3JIG8</accession>
<evidence type="ECO:0000313" key="2">
    <source>
        <dbReference type="EMBL" id="QJA97951.1"/>
    </source>
</evidence>
<protein>
    <submittedName>
        <fullName evidence="1">Uncharacterized protein</fullName>
    </submittedName>
</protein>
<name>A0A6M3JIG8_9ZZZZ</name>
<proteinExistence type="predicted"/>
<organism evidence="1">
    <name type="scientific">viral metagenome</name>
    <dbReference type="NCBI Taxonomy" id="1070528"/>
    <lineage>
        <taxon>unclassified sequences</taxon>
        <taxon>metagenomes</taxon>
        <taxon>organismal metagenomes</taxon>
    </lineage>
</organism>
<evidence type="ECO:0000313" key="1">
    <source>
        <dbReference type="EMBL" id="QJA68851.1"/>
    </source>
</evidence>
<gene>
    <name evidence="1" type="ORF">MM415A05590_0003</name>
    <name evidence="2" type="ORF">MM415B05825_0008</name>
</gene>